<keyword evidence="3 9" id="KW-0813">Transport</keyword>
<evidence type="ECO:0000256" key="6">
    <source>
        <dbReference type="ARBA" id="ARBA00022989"/>
    </source>
</evidence>
<comment type="subcellular location">
    <subcellularLocation>
        <location evidence="9">Cell membrane</location>
        <topology evidence="9">Multi-pass membrane protein</topology>
    </subcellularLocation>
    <subcellularLocation>
        <location evidence="1">Membrane</location>
        <topology evidence="1">Multi-pass membrane protein</topology>
    </subcellularLocation>
</comment>
<dbReference type="Gene3D" id="1.10.357.20">
    <property type="entry name" value="SLC41 divalent cation transporters, integral membrane domain"/>
    <property type="match status" value="1"/>
</dbReference>
<proteinExistence type="inferred from homology"/>
<dbReference type="NCBIfam" id="TIGR00400">
    <property type="entry name" value="mgtE"/>
    <property type="match status" value="1"/>
</dbReference>
<comment type="function">
    <text evidence="9">Acts as a magnesium transporter.</text>
</comment>
<evidence type="ECO:0000256" key="4">
    <source>
        <dbReference type="ARBA" id="ARBA00022692"/>
    </source>
</evidence>
<keyword evidence="8" id="KW-0129">CBS domain</keyword>
<dbReference type="GO" id="GO:0015095">
    <property type="term" value="F:magnesium ion transmembrane transporter activity"/>
    <property type="evidence" value="ECO:0007669"/>
    <property type="project" value="UniProtKB-UniRule"/>
</dbReference>
<feature type="transmembrane region" description="Helical" evidence="9">
    <location>
        <begin position="284"/>
        <end position="301"/>
    </location>
</feature>
<comment type="subunit">
    <text evidence="9">Homodimer.</text>
</comment>
<dbReference type="GO" id="GO:0005886">
    <property type="term" value="C:plasma membrane"/>
    <property type="evidence" value="ECO:0007669"/>
    <property type="project" value="UniProtKB-SubCell"/>
</dbReference>
<comment type="similarity">
    <text evidence="2 9">Belongs to the SLC41A transporter family.</text>
</comment>
<dbReference type="SUPFAM" id="SSF158791">
    <property type="entry name" value="MgtE N-terminal domain-like"/>
    <property type="match status" value="1"/>
</dbReference>
<keyword evidence="9" id="KW-1003">Cell membrane</keyword>
<dbReference type="InterPro" id="IPR038076">
    <property type="entry name" value="MgtE_N_sf"/>
</dbReference>
<sequence length="446" mass="50082">MPNTETAFLELINTRKWRTLKRALKTLDAVEAAQLVEDNSKGNKIILFRLLSRKQAKEVFKLLPRTEQENVIEGLAENFQKLTRLLNDINPDDRTAFFEELPGDIAQRLIQKLSPEEQKITIQLLSYPKDSIGRLMTPEFVAIRSHFTVAEAFAHIRQHGKDSETLNVIYIIDDQWKLIDDISIKELILASPDQLVDELIDNKFVSLHAMDDQESAISVFKNYDRVALPVLSQEGVLLGIVTFDDIMDVIEEESTEDFHKFGSVQNVGKNPLKERIFNLYKNRIVWLVLLVFMNIFSGAALESFEDVIQSFVALVFFLPLLIDSGGNAGSQSATLMIRYLALGEIQLSDWYKLIGRELLVSFLLGITMAASIAAVASFRAPEIVVIVCIAMVINVMLGSLIGLLLPFIFTKLKIDPATASAPLVTSLSDICGVLIYFSIASRLLEF</sequence>
<reference evidence="11 12" key="1">
    <citation type="submission" date="2019-08" db="EMBL/GenBank/DDBJ databases">
        <title>Genomes of Antarctic Bizionia species.</title>
        <authorList>
            <person name="Bowman J.P."/>
        </authorList>
    </citation>
    <scope>NUCLEOTIDE SEQUENCE [LARGE SCALE GENOMIC DNA]</scope>
    <source>
        <strain evidence="11 12">ADA-4</strain>
    </source>
</reference>
<keyword evidence="12" id="KW-1185">Reference proteome</keyword>
<dbReference type="OrthoDB" id="9790355at2"/>
<evidence type="ECO:0000256" key="3">
    <source>
        <dbReference type="ARBA" id="ARBA00022448"/>
    </source>
</evidence>
<comment type="caution">
    <text evidence="11">The sequence shown here is derived from an EMBL/GenBank/DDBJ whole genome shotgun (WGS) entry which is preliminary data.</text>
</comment>
<dbReference type="Proteomes" id="UP000323720">
    <property type="component" value="Unassembled WGS sequence"/>
</dbReference>
<gene>
    <name evidence="11" type="primary">mgtE</name>
    <name evidence="11" type="ORF">ES674_09635</name>
</gene>
<evidence type="ECO:0000256" key="1">
    <source>
        <dbReference type="ARBA" id="ARBA00004141"/>
    </source>
</evidence>
<keyword evidence="5 9" id="KW-0460">Magnesium</keyword>
<name>A0A5D0R8P4_9FLAO</name>
<dbReference type="Pfam" id="PF01769">
    <property type="entry name" value="MgtE"/>
    <property type="match status" value="1"/>
</dbReference>
<evidence type="ECO:0000256" key="7">
    <source>
        <dbReference type="ARBA" id="ARBA00023136"/>
    </source>
</evidence>
<keyword evidence="6 9" id="KW-1133">Transmembrane helix</keyword>
<dbReference type="Pfam" id="PF03448">
    <property type="entry name" value="MgtE_N"/>
    <property type="match status" value="1"/>
</dbReference>
<dbReference type="PANTHER" id="PTHR43773">
    <property type="entry name" value="MAGNESIUM TRANSPORTER MGTE"/>
    <property type="match status" value="1"/>
</dbReference>
<keyword evidence="9" id="KW-0479">Metal-binding</keyword>
<dbReference type="AlphaFoldDB" id="A0A5D0R8P4"/>
<dbReference type="Gene3D" id="3.10.580.10">
    <property type="entry name" value="CBS-domain"/>
    <property type="match status" value="1"/>
</dbReference>
<evidence type="ECO:0000256" key="9">
    <source>
        <dbReference type="RuleBase" id="RU362011"/>
    </source>
</evidence>
<dbReference type="SUPFAM" id="SSF161093">
    <property type="entry name" value="MgtE membrane domain-like"/>
    <property type="match status" value="1"/>
</dbReference>
<evidence type="ECO:0000313" key="11">
    <source>
        <dbReference type="EMBL" id="TYB76954.1"/>
    </source>
</evidence>
<evidence type="ECO:0000313" key="12">
    <source>
        <dbReference type="Proteomes" id="UP000323720"/>
    </source>
</evidence>
<dbReference type="RefSeq" id="WP_148403794.1">
    <property type="nucleotide sequence ID" value="NZ_VSKK01000002.1"/>
</dbReference>
<dbReference type="Pfam" id="PF00571">
    <property type="entry name" value="CBS"/>
    <property type="match status" value="2"/>
</dbReference>
<organism evidence="11 12">
    <name type="scientific">Bizionia myxarmorum</name>
    <dbReference type="NCBI Taxonomy" id="291186"/>
    <lineage>
        <taxon>Bacteria</taxon>
        <taxon>Pseudomonadati</taxon>
        <taxon>Bacteroidota</taxon>
        <taxon>Flavobacteriia</taxon>
        <taxon>Flavobacteriales</taxon>
        <taxon>Flavobacteriaceae</taxon>
        <taxon>Bizionia</taxon>
    </lineage>
</organism>
<dbReference type="SUPFAM" id="SSF54631">
    <property type="entry name" value="CBS-domain pair"/>
    <property type="match status" value="1"/>
</dbReference>
<dbReference type="InterPro" id="IPR006667">
    <property type="entry name" value="SLC41_membr_dom"/>
</dbReference>
<dbReference type="InterPro" id="IPR006669">
    <property type="entry name" value="MgtE_transporter"/>
</dbReference>
<feature type="transmembrane region" description="Helical" evidence="9">
    <location>
        <begin position="421"/>
        <end position="439"/>
    </location>
</feature>
<feature type="domain" description="CBS" evidence="10">
    <location>
        <begin position="200"/>
        <end position="256"/>
    </location>
</feature>
<dbReference type="CDD" id="cd04606">
    <property type="entry name" value="CBS_pair_Mg_transporter"/>
    <property type="match status" value="1"/>
</dbReference>
<evidence type="ECO:0000256" key="5">
    <source>
        <dbReference type="ARBA" id="ARBA00022842"/>
    </source>
</evidence>
<dbReference type="PROSITE" id="PS51371">
    <property type="entry name" value="CBS"/>
    <property type="match status" value="1"/>
</dbReference>
<keyword evidence="4 9" id="KW-0812">Transmembrane</keyword>
<feature type="transmembrane region" description="Helical" evidence="9">
    <location>
        <begin position="384"/>
        <end position="409"/>
    </location>
</feature>
<protein>
    <recommendedName>
        <fullName evidence="9">Magnesium transporter MgtE</fullName>
    </recommendedName>
</protein>
<feature type="transmembrane region" description="Helical" evidence="9">
    <location>
        <begin position="358"/>
        <end position="378"/>
    </location>
</feature>
<dbReference type="InterPro" id="IPR006668">
    <property type="entry name" value="Mg_transptr_MgtE_intracell_dom"/>
</dbReference>
<evidence type="ECO:0000256" key="2">
    <source>
        <dbReference type="ARBA" id="ARBA00009749"/>
    </source>
</evidence>
<feature type="transmembrane region" description="Helical" evidence="9">
    <location>
        <begin position="307"/>
        <end position="328"/>
    </location>
</feature>
<dbReference type="InterPro" id="IPR000644">
    <property type="entry name" value="CBS_dom"/>
</dbReference>
<evidence type="ECO:0000259" key="10">
    <source>
        <dbReference type="PROSITE" id="PS51371"/>
    </source>
</evidence>
<dbReference type="PANTHER" id="PTHR43773:SF1">
    <property type="entry name" value="MAGNESIUM TRANSPORTER MGTE"/>
    <property type="match status" value="1"/>
</dbReference>
<dbReference type="EMBL" id="VSKK01000002">
    <property type="protein sequence ID" value="TYB76954.1"/>
    <property type="molecule type" value="Genomic_DNA"/>
</dbReference>
<evidence type="ECO:0000256" key="8">
    <source>
        <dbReference type="PROSITE-ProRule" id="PRU00703"/>
    </source>
</evidence>
<dbReference type="InterPro" id="IPR036739">
    <property type="entry name" value="SLC41_membr_dom_sf"/>
</dbReference>
<dbReference type="GO" id="GO:0046872">
    <property type="term" value="F:metal ion binding"/>
    <property type="evidence" value="ECO:0007669"/>
    <property type="project" value="UniProtKB-KW"/>
</dbReference>
<dbReference type="InterPro" id="IPR046342">
    <property type="entry name" value="CBS_dom_sf"/>
</dbReference>
<dbReference type="SMART" id="SM00924">
    <property type="entry name" value="MgtE_N"/>
    <property type="match status" value="1"/>
</dbReference>
<keyword evidence="7 9" id="KW-0472">Membrane</keyword>
<accession>A0A5D0R8P4</accession>
<dbReference type="Gene3D" id="1.25.60.10">
    <property type="entry name" value="MgtE N-terminal domain-like"/>
    <property type="match status" value="1"/>
</dbReference>